<dbReference type="InterPro" id="IPR003593">
    <property type="entry name" value="AAA+_ATPase"/>
</dbReference>
<evidence type="ECO:0000259" key="7">
    <source>
        <dbReference type="PROSITE" id="PS50893"/>
    </source>
</evidence>
<keyword evidence="2" id="KW-1003">Cell membrane</keyword>
<dbReference type="CDD" id="cd03214">
    <property type="entry name" value="ABC_Iron-Siderophores_B12_Hemin"/>
    <property type="match status" value="1"/>
</dbReference>
<sequence length="282" mass="30468">MSLAQRLRYWLAGSVPRPQAPSLSPLLETRDLQVRVGQGEAGRVLVRDLSLSVRPGEFWCVLGPNGVGKTQLLNTLAGARPPAAGEVRIAGVALADWSLAELACLRGYAPQTVHDAFATPVLDVVLQGRHPHLSRWHWEGVTDDALAHVALERVGLAHLAQRDVCTLSGGERARVALATLLTQDPPLALLDEPLAHLDLAQQARMLILLATECRVRRRALLMSVHDLSLAQRVATHALLLHPDGLTLAGPVAAVMTEEALSTAFGHPLRHHSADGRVWWLPA</sequence>
<feature type="domain" description="ABC transporter" evidence="7">
    <location>
        <begin position="27"/>
        <end position="267"/>
    </location>
</feature>
<gene>
    <name evidence="8" type="ORF">VITFI_CDS3334</name>
</gene>
<keyword evidence="1" id="KW-0813">Transport</keyword>
<accession>A0A221KJ90</accession>
<name>A0A221KJ90_VITFI</name>
<dbReference type="InterPro" id="IPR003439">
    <property type="entry name" value="ABC_transporter-like_ATP-bd"/>
</dbReference>
<reference evidence="8 9" key="1">
    <citation type="submission" date="2017-07" db="EMBL/GenBank/DDBJ databases">
        <title>Complete Genome Sequence of the cosmetic ferment Vitreoscilla filiformis (ATCC15551).</title>
        <authorList>
            <person name="Contreras S."/>
            <person name="Sagory-Zalkind P."/>
            <person name="Blanquart H."/>
            <person name="Iltis A."/>
            <person name="Morand S.C."/>
        </authorList>
    </citation>
    <scope>NUCLEOTIDE SEQUENCE [LARGE SCALE GENOMIC DNA]</scope>
    <source>
        <strain evidence="8 9">ATCC 15551</strain>
        <plasmid evidence="9">Plasmid pvf1</plasmid>
    </source>
</reference>
<evidence type="ECO:0000256" key="3">
    <source>
        <dbReference type="ARBA" id="ARBA00022741"/>
    </source>
</evidence>
<proteinExistence type="predicted"/>
<dbReference type="GO" id="GO:0016887">
    <property type="term" value="F:ATP hydrolysis activity"/>
    <property type="evidence" value="ECO:0007669"/>
    <property type="project" value="InterPro"/>
</dbReference>
<dbReference type="EMBL" id="CP022424">
    <property type="protein sequence ID" value="ASM79111.1"/>
    <property type="molecule type" value="Genomic_DNA"/>
</dbReference>
<dbReference type="GO" id="GO:0005524">
    <property type="term" value="F:ATP binding"/>
    <property type="evidence" value="ECO:0007669"/>
    <property type="project" value="UniProtKB-KW"/>
</dbReference>
<keyword evidence="3" id="KW-0547">Nucleotide-binding</keyword>
<dbReference type="Proteomes" id="UP000199729">
    <property type="component" value="Plasmid pVF1"/>
</dbReference>
<evidence type="ECO:0000313" key="9">
    <source>
        <dbReference type="Proteomes" id="UP000199729"/>
    </source>
</evidence>
<comment type="function">
    <text evidence="6">Part of the ABC transporter complex HmuTUV involved in hemin import. Responsible for energy coupling to the transport system.</text>
</comment>
<geneLocation type="plasmid" evidence="9">
    <name>pvf1</name>
</geneLocation>
<dbReference type="PROSITE" id="PS00211">
    <property type="entry name" value="ABC_TRANSPORTER_1"/>
    <property type="match status" value="1"/>
</dbReference>
<keyword evidence="8" id="KW-0614">Plasmid</keyword>
<evidence type="ECO:0000256" key="6">
    <source>
        <dbReference type="ARBA" id="ARBA00037066"/>
    </source>
</evidence>
<dbReference type="InterPro" id="IPR017871">
    <property type="entry name" value="ABC_transporter-like_CS"/>
</dbReference>
<dbReference type="SUPFAM" id="SSF52540">
    <property type="entry name" value="P-loop containing nucleoside triphosphate hydrolases"/>
    <property type="match status" value="1"/>
</dbReference>
<dbReference type="PROSITE" id="PS50893">
    <property type="entry name" value="ABC_TRANSPORTER_2"/>
    <property type="match status" value="1"/>
</dbReference>
<keyword evidence="2" id="KW-0472">Membrane</keyword>
<dbReference type="Gene3D" id="3.40.50.300">
    <property type="entry name" value="P-loop containing nucleotide triphosphate hydrolases"/>
    <property type="match status" value="1"/>
</dbReference>
<evidence type="ECO:0000256" key="5">
    <source>
        <dbReference type="ARBA" id="ARBA00022967"/>
    </source>
</evidence>
<dbReference type="OrthoDB" id="5296765at2"/>
<keyword evidence="9" id="KW-1185">Reference proteome</keyword>
<evidence type="ECO:0000256" key="4">
    <source>
        <dbReference type="ARBA" id="ARBA00022840"/>
    </source>
</evidence>
<dbReference type="Pfam" id="PF00005">
    <property type="entry name" value="ABC_tran"/>
    <property type="match status" value="1"/>
</dbReference>
<dbReference type="KEGG" id="vff:VITFI_CDS3334"/>
<dbReference type="PANTHER" id="PTHR42794:SF1">
    <property type="entry name" value="HEMIN IMPORT ATP-BINDING PROTEIN HMUV"/>
    <property type="match status" value="1"/>
</dbReference>
<dbReference type="PANTHER" id="PTHR42794">
    <property type="entry name" value="HEMIN IMPORT ATP-BINDING PROTEIN HMUV"/>
    <property type="match status" value="1"/>
</dbReference>
<keyword evidence="5" id="KW-1278">Translocase</keyword>
<evidence type="ECO:0000256" key="1">
    <source>
        <dbReference type="ARBA" id="ARBA00022448"/>
    </source>
</evidence>
<evidence type="ECO:0000313" key="8">
    <source>
        <dbReference type="EMBL" id="ASM79111.1"/>
    </source>
</evidence>
<dbReference type="SMART" id="SM00382">
    <property type="entry name" value="AAA"/>
    <property type="match status" value="1"/>
</dbReference>
<dbReference type="RefSeq" id="WP_089418275.1">
    <property type="nucleotide sequence ID" value="NZ_CP022424.1"/>
</dbReference>
<dbReference type="InterPro" id="IPR027417">
    <property type="entry name" value="P-loop_NTPase"/>
</dbReference>
<dbReference type="AlphaFoldDB" id="A0A221KJ90"/>
<keyword evidence="4 8" id="KW-0067">ATP-binding</keyword>
<organism evidence="8 9">
    <name type="scientific">Vitreoscilla filiformis</name>
    <dbReference type="NCBI Taxonomy" id="63"/>
    <lineage>
        <taxon>Bacteria</taxon>
        <taxon>Pseudomonadati</taxon>
        <taxon>Pseudomonadota</taxon>
        <taxon>Betaproteobacteria</taxon>
        <taxon>Neisseriales</taxon>
        <taxon>Neisseriaceae</taxon>
        <taxon>Vitreoscilla</taxon>
    </lineage>
</organism>
<protein>
    <submittedName>
        <fullName evidence="8">ABC transporter ATP-binding protein</fullName>
    </submittedName>
</protein>
<evidence type="ECO:0000256" key="2">
    <source>
        <dbReference type="ARBA" id="ARBA00022475"/>
    </source>
</evidence>